<feature type="compositionally biased region" description="Basic residues" evidence="1">
    <location>
        <begin position="336"/>
        <end position="345"/>
    </location>
</feature>
<reference evidence="2 3" key="1">
    <citation type="journal article" date="2018" name="Mol. Biol. Evol.">
        <title>Broad Genomic Sampling Reveals a Smut Pathogenic Ancestry of the Fungal Clade Ustilaginomycotina.</title>
        <authorList>
            <person name="Kijpornyongpan T."/>
            <person name="Mondo S.J."/>
            <person name="Barry K."/>
            <person name="Sandor L."/>
            <person name="Lee J."/>
            <person name="Lipzen A."/>
            <person name="Pangilinan J."/>
            <person name="LaButti K."/>
            <person name="Hainaut M."/>
            <person name="Henrissat B."/>
            <person name="Grigoriev I.V."/>
            <person name="Spatafora J.W."/>
            <person name="Aime M.C."/>
        </authorList>
    </citation>
    <scope>NUCLEOTIDE SEQUENCE [LARGE SCALE GENOMIC DNA]</scope>
    <source>
        <strain evidence="2 3">MCA 3645</strain>
    </source>
</reference>
<feature type="region of interest" description="Disordered" evidence="1">
    <location>
        <begin position="266"/>
        <end position="349"/>
    </location>
</feature>
<accession>A0A317XZS4</accession>
<feature type="compositionally biased region" description="Low complexity" evidence="1">
    <location>
        <begin position="921"/>
        <end position="936"/>
    </location>
</feature>
<feature type="compositionally biased region" description="Basic and acidic residues" evidence="1">
    <location>
        <begin position="129"/>
        <end position="143"/>
    </location>
</feature>
<feature type="compositionally biased region" description="Polar residues" evidence="1">
    <location>
        <begin position="25"/>
        <end position="41"/>
    </location>
</feature>
<feature type="compositionally biased region" description="Polar residues" evidence="1">
    <location>
        <begin position="380"/>
        <end position="391"/>
    </location>
</feature>
<gene>
    <name evidence="2" type="ORF">BCV70DRAFT_197528</name>
</gene>
<feature type="region of interest" description="Disordered" evidence="1">
    <location>
        <begin position="96"/>
        <end position="214"/>
    </location>
</feature>
<proteinExistence type="predicted"/>
<name>A0A317XZS4_9BASI</name>
<evidence type="ECO:0000256" key="1">
    <source>
        <dbReference type="SAM" id="MobiDB-lite"/>
    </source>
</evidence>
<feature type="compositionally biased region" description="Polar residues" evidence="1">
    <location>
        <begin position="281"/>
        <end position="293"/>
    </location>
</feature>
<feature type="region of interest" description="Disordered" evidence="1">
    <location>
        <begin position="373"/>
        <end position="500"/>
    </location>
</feature>
<feature type="compositionally biased region" description="Polar residues" evidence="1">
    <location>
        <begin position="579"/>
        <end position="597"/>
    </location>
</feature>
<feature type="region of interest" description="Disordered" evidence="1">
    <location>
        <begin position="867"/>
        <end position="953"/>
    </location>
</feature>
<keyword evidence="3" id="KW-1185">Reference proteome</keyword>
<organism evidence="2 3">
    <name type="scientific">Testicularia cyperi</name>
    <dbReference type="NCBI Taxonomy" id="1882483"/>
    <lineage>
        <taxon>Eukaryota</taxon>
        <taxon>Fungi</taxon>
        <taxon>Dikarya</taxon>
        <taxon>Basidiomycota</taxon>
        <taxon>Ustilaginomycotina</taxon>
        <taxon>Ustilaginomycetes</taxon>
        <taxon>Ustilaginales</taxon>
        <taxon>Anthracoideaceae</taxon>
        <taxon>Testicularia</taxon>
    </lineage>
</organism>
<dbReference type="EMBL" id="KZ819188">
    <property type="protein sequence ID" value="PWZ03303.1"/>
    <property type="molecule type" value="Genomic_DNA"/>
</dbReference>
<feature type="compositionally biased region" description="Low complexity" evidence="1">
    <location>
        <begin position="168"/>
        <end position="192"/>
    </location>
</feature>
<evidence type="ECO:0000313" key="3">
    <source>
        <dbReference type="Proteomes" id="UP000246740"/>
    </source>
</evidence>
<feature type="compositionally biased region" description="Polar residues" evidence="1">
    <location>
        <begin position="469"/>
        <end position="500"/>
    </location>
</feature>
<dbReference type="InParanoid" id="A0A317XZS4"/>
<feature type="compositionally biased region" description="Basic and acidic residues" evidence="1">
    <location>
        <begin position="309"/>
        <end position="328"/>
    </location>
</feature>
<feature type="compositionally biased region" description="Polar residues" evidence="1">
    <location>
        <begin position="513"/>
        <end position="525"/>
    </location>
</feature>
<feature type="compositionally biased region" description="Low complexity" evidence="1">
    <location>
        <begin position="568"/>
        <end position="578"/>
    </location>
</feature>
<feature type="compositionally biased region" description="Low complexity" evidence="1">
    <location>
        <begin position="415"/>
        <end position="444"/>
    </location>
</feature>
<evidence type="ECO:0000313" key="2">
    <source>
        <dbReference type="EMBL" id="PWZ03303.1"/>
    </source>
</evidence>
<feature type="compositionally biased region" description="Polar residues" evidence="1">
    <location>
        <begin position="659"/>
        <end position="674"/>
    </location>
</feature>
<dbReference type="Proteomes" id="UP000246740">
    <property type="component" value="Unassembled WGS sequence"/>
</dbReference>
<dbReference type="OrthoDB" id="10691071at2759"/>
<feature type="compositionally biased region" description="Polar residues" evidence="1">
    <location>
        <begin position="111"/>
        <end position="128"/>
    </location>
</feature>
<sequence>MAQPVAHIGQEASGRVFGLAATGQRLASTHRASTDQSQSSHQQRHAVGGHEPPGYGHSPRNVPTLKPTSNMSTSVLAPSSVPMSRELHFGQSSAHRLLPQQQPPGGMGPPVSTSTATSHQPQVQQQRRLSLDRPTSREQRYPERPSAQHRGTDQRLVERRYETRLSVQQQQQEQLRAQQQQHEQHLQQQHQQQHQHQHQRQSHMSEPKQQEPGRLVATKTSLDPAASHRTSAVQSFHHLSDPLSQQSGNRATANQQYVHSSELARGLERRQASTQQAQASPLHQQEPRPQSRQFLDPNRFASAHVSSPTRRETLSSEHVRWESPRESPRLASSAHHDHHHLPHQHHQVERAPLSYSGVATTDRHRALAFAPARAGANGAQEDQTSGRQNHLVSRADTTRPDSLLCRQFTQYEPGQSPLSHHSRPSRSTSSSPQHASPASFQQASLQSSHRNGTFYQQPSSDHRDGRVGSGSQAMGSSNPTSVRYRTVTQPGRGDSSTWQAASSHVINTHNTDVAARQPSSSQPDGFSQAARPAPSSHPQVSSDLSGYPRLPQRSNEHFSFARDKSPQRRLSLSSSSIITNQRLSNRNQQAETHSLTSHRVLPPHPQNQRYRDSGSDEQIGSQEKVIDPPRGTLDGEVGPTRQDRGAVSLLHTEDLSTVPKDSNLSGQSRYQRSPPTVPLTVATDAPNAPVDPNALDWRRSPRTARDSGLYSDATLSSDEDGAKRLRTAVDANARRRSLRPDMQLRPTDAVRSTFDEGRKAPVDYTARQVDRDLFPTPSDSTLSRLQEEGAAKKSAASSAVHMPERSRSVPLPEPDSPRPHLSPTLSGDEHRIGRLHVDLYQKSPSRTGQEREGDDGDVLMRDLDQHDQAESREPYPPLPKSRPSGGASASSMDPASGPIATSNSTLSSPKQHSRTQRVSITTPSSAPAPATASSRPPSRPTLPNSGTTTPAPRLVSTYQVPERPFFWQGQFVAFVQGGKRTVCVFERYLDGDYCRLRVLGSNMLMNRKFWDLGTLQDTRFI</sequence>
<feature type="region of interest" description="Disordered" evidence="1">
    <location>
        <begin position="21"/>
        <end position="81"/>
    </location>
</feature>
<feature type="compositionally biased region" description="Polar residues" evidence="1">
    <location>
        <begin position="445"/>
        <end position="459"/>
    </location>
</feature>
<feature type="region of interest" description="Disordered" evidence="1">
    <location>
        <begin position="838"/>
        <end position="857"/>
    </location>
</feature>
<dbReference type="AlphaFoldDB" id="A0A317XZS4"/>
<protein>
    <submittedName>
        <fullName evidence="2">Uncharacterized protein</fullName>
    </submittedName>
</protein>
<feature type="compositionally biased region" description="Basic and acidic residues" evidence="1">
    <location>
        <begin position="150"/>
        <end position="163"/>
    </location>
</feature>
<feature type="region of interest" description="Disordered" evidence="1">
    <location>
        <begin position="513"/>
        <end position="831"/>
    </location>
</feature>
<feature type="compositionally biased region" description="Basic and acidic residues" evidence="1">
    <location>
        <begin position="554"/>
        <end position="566"/>
    </location>
</feature>
<feature type="compositionally biased region" description="Basic and acidic residues" evidence="1">
    <location>
        <begin position="696"/>
        <end position="705"/>
    </location>
</feature>
<feature type="compositionally biased region" description="Polar residues" evidence="1">
    <location>
        <begin position="66"/>
        <end position="77"/>
    </location>
</feature>
<feature type="compositionally biased region" description="Polar residues" evidence="1">
    <location>
        <begin position="887"/>
        <end position="920"/>
    </location>
</feature>